<evidence type="ECO:0000313" key="8">
    <source>
        <dbReference type="Proteomes" id="UP000800200"/>
    </source>
</evidence>
<organism evidence="7 8">
    <name type="scientific">Zopfia rhizophila CBS 207.26</name>
    <dbReference type="NCBI Taxonomy" id="1314779"/>
    <lineage>
        <taxon>Eukaryota</taxon>
        <taxon>Fungi</taxon>
        <taxon>Dikarya</taxon>
        <taxon>Ascomycota</taxon>
        <taxon>Pezizomycotina</taxon>
        <taxon>Dothideomycetes</taxon>
        <taxon>Dothideomycetes incertae sedis</taxon>
        <taxon>Zopfiaceae</taxon>
        <taxon>Zopfia</taxon>
    </lineage>
</organism>
<dbReference type="GO" id="GO:0003700">
    <property type="term" value="F:DNA-binding transcription factor activity"/>
    <property type="evidence" value="ECO:0007669"/>
    <property type="project" value="InterPro"/>
</dbReference>
<accession>A0A6A6E6Y9</accession>
<proteinExistence type="predicted"/>
<dbReference type="EMBL" id="ML994630">
    <property type="protein sequence ID" value="KAF2186238.1"/>
    <property type="molecule type" value="Genomic_DNA"/>
</dbReference>
<dbReference type="InterPro" id="IPR000253">
    <property type="entry name" value="FHA_dom"/>
</dbReference>
<keyword evidence="8" id="KW-1185">Reference proteome</keyword>
<dbReference type="PANTHER" id="PTHR21712">
    <property type="entry name" value="PRE-RRNA-PROCESSING PROTEIN FHL1"/>
    <property type="match status" value="1"/>
</dbReference>
<comment type="subcellular location">
    <subcellularLocation>
        <location evidence="3">Nucleus</location>
    </subcellularLocation>
</comment>
<feature type="compositionally biased region" description="Low complexity" evidence="4">
    <location>
        <begin position="313"/>
        <end position="337"/>
    </location>
</feature>
<dbReference type="PROSITE" id="PS50039">
    <property type="entry name" value="FORK_HEAD_3"/>
    <property type="match status" value="1"/>
</dbReference>
<feature type="compositionally biased region" description="Polar residues" evidence="4">
    <location>
        <begin position="1223"/>
        <end position="1232"/>
    </location>
</feature>
<feature type="compositionally biased region" description="Polar residues" evidence="4">
    <location>
        <begin position="1172"/>
        <end position="1193"/>
    </location>
</feature>
<feature type="compositionally biased region" description="Basic and acidic residues" evidence="4">
    <location>
        <begin position="586"/>
        <end position="622"/>
    </location>
</feature>
<evidence type="ECO:0008006" key="9">
    <source>
        <dbReference type="Google" id="ProtNLM"/>
    </source>
</evidence>
<feature type="compositionally biased region" description="Polar residues" evidence="4">
    <location>
        <begin position="131"/>
        <end position="151"/>
    </location>
</feature>
<dbReference type="GO" id="GO:0005634">
    <property type="term" value="C:nucleus"/>
    <property type="evidence" value="ECO:0007669"/>
    <property type="project" value="UniProtKB-SubCell"/>
</dbReference>
<dbReference type="Pfam" id="PF00250">
    <property type="entry name" value="Forkhead"/>
    <property type="match status" value="1"/>
</dbReference>
<protein>
    <recommendedName>
        <fullName evidence="9">Fork-head domain-containing protein</fullName>
    </recommendedName>
</protein>
<dbReference type="SUPFAM" id="SSF49879">
    <property type="entry name" value="SMAD/FHA domain"/>
    <property type="match status" value="1"/>
</dbReference>
<dbReference type="SUPFAM" id="SSF46785">
    <property type="entry name" value="Winged helix' DNA-binding domain"/>
    <property type="match status" value="1"/>
</dbReference>
<feature type="domain" description="FHA" evidence="5">
    <location>
        <begin position="383"/>
        <end position="426"/>
    </location>
</feature>
<dbReference type="GO" id="GO:0043565">
    <property type="term" value="F:sequence-specific DNA binding"/>
    <property type="evidence" value="ECO:0007669"/>
    <property type="project" value="InterPro"/>
</dbReference>
<feature type="compositionally biased region" description="Low complexity" evidence="4">
    <location>
        <begin position="16"/>
        <end position="28"/>
    </location>
</feature>
<name>A0A6A6E6Y9_9PEZI</name>
<feature type="compositionally biased region" description="Low complexity" evidence="4">
    <location>
        <begin position="976"/>
        <end position="985"/>
    </location>
</feature>
<feature type="region of interest" description="Disordered" evidence="4">
    <location>
        <begin position="461"/>
        <end position="780"/>
    </location>
</feature>
<feature type="compositionally biased region" description="Polar residues" evidence="4">
    <location>
        <begin position="468"/>
        <end position="480"/>
    </location>
</feature>
<dbReference type="Gene3D" id="2.60.200.20">
    <property type="match status" value="1"/>
</dbReference>
<dbReference type="PRINTS" id="PR00053">
    <property type="entry name" value="FORKHEAD"/>
</dbReference>
<feature type="compositionally biased region" description="Basic and acidic residues" evidence="4">
    <location>
        <begin position="1303"/>
        <end position="1336"/>
    </location>
</feature>
<feature type="compositionally biased region" description="Low complexity" evidence="4">
    <location>
        <begin position="891"/>
        <end position="904"/>
    </location>
</feature>
<dbReference type="InterPro" id="IPR030456">
    <property type="entry name" value="TF_fork_head_CS_2"/>
</dbReference>
<dbReference type="InterPro" id="IPR036390">
    <property type="entry name" value="WH_DNA-bd_sf"/>
</dbReference>
<dbReference type="InterPro" id="IPR008984">
    <property type="entry name" value="SMAD_FHA_dom_sf"/>
</dbReference>
<feature type="region of interest" description="Disordered" evidence="4">
    <location>
        <begin position="1"/>
        <end position="46"/>
    </location>
</feature>
<feature type="region of interest" description="Disordered" evidence="4">
    <location>
        <begin position="310"/>
        <end position="343"/>
    </location>
</feature>
<dbReference type="OrthoDB" id="5402974at2759"/>
<dbReference type="Gene3D" id="1.10.10.10">
    <property type="entry name" value="Winged helix-like DNA-binding domain superfamily/Winged helix DNA-binding domain"/>
    <property type="match status" value="1"/>
</dbReference>
<dbReference type="InterPro" id="IPR045178">
    <property type="entry name" value="Fhl1/FHA1"/>
</dbReference>
<evidence type="ECO:0000259" key="5">
    <source>
        <dbReference type="PROSITE" id="PS50006"/>
    </source>
</evidence>
<dbReference type="SMART" id="SM00339">
    <property type="entry name" value="FH"/>
    <property type="match status" value="1"/>
</dbReference>
<reference evidence="7" key="1">
    <citation type="journal article" date="2020" name="Stud. Mycol.">
        <title>101 Dothideomycetes genomes: a test case for predicting lifestyles and emergence of pathogens.</title>
        <authorList>
            <person name="Haridas S."/>
            <person name="Albert R."/>
            <person name="Binder M."/>
            <person name="Bloem J."/>
            <person name="Labutti K."/>
            <person name="Salamov A."/>
            <person name="Andreopoulos B."/>
            <person name="Baker S."/>
            <person name="Barry K."/>
            <person name="Bills G."/>
            <person name="Bluhm B."/>
            <person name="Cannon C."/>
            <person name="Castanera R."/>
            <person name="Culley D."/>
            <person name="Daum C."/>
            <person name="Ezra D."/>
            <person name="Gonzalez J."/>
            <person name="Henrissat B."/>
            <person name="Kuo A."/>
            <person name="Liang C."/>
            <person name="Lipzen A."/>
            <person name="Lutzoni F."/>
            <person name="Magnuson J."/>
            <person name="Mondo S."/>
            <person name="Nolan M."/>
            <person name="Ohm R."/>
            <person name="Pangilinan J."/>
            <person name="Park H.-J."/>
            <person name="Ramirez L."/>
            <person name="Alfaro M."/>
            <person name="Sun H."/>
            <person name="Tritt A."/>
            <person name="Yoshinaga Y."/>
            <person name="Zwiers L.-H."/>
            <person name="Turgeon B."/>
            <person name="Goodwin S."/>
            <person name="Spatafora J."/>
            <person name="Crous P."/>
            <person name="Grigoriev I."/>
        </authorList>
    </citation>
    <scope>NUCLEOTIDE SEQUENCE</scope>
    <source>
        <strain evidence="7">CBS 207.26</strain>
    </source>
</reference>
<feature type="region of interest" description="Disordered" evidence="4">
    <location>
        <begin position="1223"/>
        <end position="1336"/>
    </location>
</feature>
<dbReference type="GO" id="GO:0060962">
    <property type="term" value="P:regulation of ribosomal protein gene transcription by RNA polymerase II"/>
    <property type="evidence" value="ECO:0007669"/>
    <property type="project" value="InterPro"/>
</dbReference>
<feature type="region of interest" description="Disordered" evidence="4">
    <location>
        <begin position="1045"/>
        <end position="1095"/>
    </location>
</feature>
<evidence type="ECO:0000256" key="2">
    <source>
        <dbReference type="ARBA" id="ARBA00023242"/>
    </source>
</evidence>
<dbReference type="InterPro" id="IPR001766">
    <property type="entry name" value="Fork_head_dom"/>
</dbReference>
<feature type="region of interest" description="Disordered" evidence="4">
    <location>
        <begin position="1172"/>
        <end position="1199"/>
    </location>
</feature>
<dbReference type="PANTHER" id="PTHR21712:SF29">
    <property type="entry name" value="PRE-RRNA-PROCESSING PROTEIN FHL1"/>
    <property type="match status" value="1"/>
</dbReference>
<dbReference type="PROSITE" id="PS00658">
    <property type="entry name" value="FORK_HEAD_2"/>
    <property type="match status" value="1"/>
</dbReference>
<evidence type="ECO:0000313" key="7">
    <source>
        <dbReference type="EMBL" id="KAF2186238.1"/>
    </source>
</evidence>
<evidence type="ECO:0000256" key="1">
    <source>
        <dbReference type="ARBA" id="ARBA00023125"/>
    </source>
</evidence>
<keyword evidence="2 3" id="KW-0539">Nucleus</keyword>
<feature type="region of interest" description="Disordered" evidence="4">
    <location>
        <begin position="85"/>
        <end position="156"/>
    </location>
</feature>
<feature type="compositionally biased region" description="Basic and acidic residues" evidence="4">
    <location>
        <begin position="668"/>
        <end position="683"/>
    </location>
</feature>
<feature type="region of interest" description="Disordered" evidence="4">
    <location>
        <begin position="863"/>
        <end position="989"/>
    </location>
</feature>
<keyword evidence="1 3" id="KW-0238">DNA-binding</keyword>
<dbReference type="Proteomes" id="UP000800200">
    <property type="component" value="Unassembled WGS sequence"/>
</dbReference>
<feature type="domain" description="Fork-head" evidence="6">
    <location>
        <begin position="782"/>
        <end position="870"/>
    </location>
</feature>
<feature type="compositionally biased region" description="Acidic residues" evidence="4">
    <location>
        <begin position="514"/>
        <end position="539"/>
    </location>
</feature>
<evidence type="ECO:0000256" key="3">
    <source>
        <dbReference type="PROSITE-ProRule" id="PRU00089"/>
    </source>
</evidence>
<dbReference type="PROSITE" id="PS50006">
    <property type="entry name" value="FHA_DOMAIN"/>
    <property type="match status" value="1"/>
</dbReference>
<feature type="compositionally biased region" description="Basic and acidic residues" evidence="4">
    <location>
        <begin position="633"/>
        <end position="642"/>
    </location>
</feature>
<evidence type="ECO:0000259" key="6">
    <source>
        <dbReference type="PROSITE" id="PS50039"/>
    </source>
</evidence>
<feature type="compositionally biased region" description="Polar residues" evidence="4">
    <location>
        <begin position="872"/>
        <end position="881"/>
    </location>
</feature>
<dbReference type="CDD" id="cd00059">
    <property type="entry name" value="FH_FOX"/>
    <property type="match status" value="1"/>
</dbReference>
<feature type="compositionally biased region" description="Polar residues" evidence="4">
    <location>
        <begin position="1057"/>
        <end position="1089"/>
    </location>
</feature>
<feature type="compositionally biased region" description="Basic residues" evidence="4">
    <location>
        <begin position="544"/>
        <end position="566"/>
    </location>
</feature>
<dbReference type="InterPro" id="IPR036388">
    <property type="entry name" value="WH-like_DNA-bd_sf"/>
</dbReference>
<gene>
    <name evidence="7" type="ORF">K469DRAFT_148046</name>
</gene>
<evidence type="ECO:0000256" key="4">
    <source>
        <dbReference type="SAM" id="MobiDB-lite"/>
    </source>
</evidence>
<feature type="DNA-binding region" description="Fork-head" evidence="3">
    <location>
        <begin position="782"/>
        <end position="870"/>
    </location>
</feature>
<sequence>MQHLNSGPLSEHSGHAPAADNGAPNAPDSTNPSIDHTSFAPFNADTTTDHAIDRPVMEAASVDHVAMAPADLSHAEASITHATTQPPATEVAKHNDTPIAPADSSTALAGPLNAPVMAEQNGDLDCGNPNIDGSASAQSLADTNATGQQPAVSGEPYSVDFLHLPGSGPEAVEMANEARDHFVDVYNSLSEGARPVTPQKIMEEHHRRELPKSTVSAQQRMCAFACLRFPDGCYYMTTYAVILGRNIELARRDMRQLAHAEYLNKIGDVKKAESVLRGRKQKRRVHAARSVVSEAGGIVSAPVSALPLEYQQRRQSAASQTKSSSSQHHSNGGPSSQEDSVEHAPQDVLLQSFPQVPEDVDSLVTENPNDVPFLPIHPHHISDLRNRGGPKAISREHARIGFNPETQKWELEVLGQNGLHHQGKYYGPRSVITLDHSDEVMIGLVPFTFKLPDVALTEEQRDMDGWEGSSSRPMSFSFENSRGEVESEYLSDDSVSGHGSVNPRHTYHVVNPFESDEEAIGEDVEDGDDDDEDEDDEPSTPEPRRKKQTLKLNLKKSKLPRPRKEAKKTAPEPAPAKPAAKPPKSKPKEVQKEPQKEKGKGLAKEVAKDKSKEKSEPAKIPKETSPNQSKKPTPGDKEKTQEIDQDDIITEEIAAMHNLPSSLIGLPMEKRKGPGRPPKDGIMSKRQKAQLVKQAKEIEKARAAGIDPADLPTPAPKSKTSRARKDSNLGENGDESEIRETTEKGNGATSPDEKKATKPARPPRTPSPEMKESDYTEEQLQRPSANYVVLIHEAITASPNGQMNLQQIYSAIERKYPYYKFRTQTNGWQSSVRHNLGQHPAFLKTDKEGKGYNWVINPKVSIEKERRKRQASPPQLNQAQRQGYYPPPGGYPTYGPSAAPYYPGNYPPPTTQPTGPTPNAEPALPRLPPSLTRSAPAAAPTSQPGTHASPYASPWAGNSSISSPGNTNPPHPYPTPSSHTPPVTTAGQASGQYGMLLPTSSTAAYNAFTCAPLYGSHYATAGPSPYSSAAGPAYTPHVTAGPCPLDPYSYTAPPPLQSQNQSQTPPTLQNTLQITPQNPGQTSQIQAQNPRGRYPPKTTARQFEVFEAFRATYINKSPSADRADAERTVDNAIQAILRPNDEALKLSENEQRLVNVLKGVPGVIDDSAQINVNTTSGAPENGNDVSITDSKPTTAEKENATSAAAIAASDAAVVAATSLSVSNPATTSTAGPSNPALPQNFVPNMMGTASTSAPAPATYQPSVAAKGSRPTPPPPSYESLTPVVGSPDPAMNGTDTPRPGMKRGFEDISNSEDRDGENGKEEEGPVKKVHVQEAAE</sequence>
<feature type="compositionally biased region" description="Low complexity" evidence="4">
    <location>
        <begin position="1248"/>
        <end position="1262"/>
    </location>
</feature>